<dbReference type="EMBL" id="NMUH01000870">
    <property type="protein sequence ID" value="MQL86075.1"/>
    <property type="molecule type" value="Genomic_DNA"/>
</dbReference>
<feature type="compositionally biased region" description="Polar residues" evidence="1">
    <location>
        <begin position="238"/>
        <end position="256"/>
    </location>
</feature>
<keyword evidence="2" id="KW-0812">Transmembrane</keyword>
<evidence type="ECO:0000256" key="2">
    <source>
        <dbReference type="SAM" id="Phobius"/>
    </source>
</evidence>
<feature type="region of interest" description="Disordered" evidence="1">
    <location>
        <begin position="238"/>
        <end position="257"/>
    </location>
</feature>
<evidence type="ECO:0000313" key="4">
    <source>
        <dbReference type="Proteomes" id="UP000652761"/>
    </source>
</evidence>
<dbReference type="AlphaFoldDB" id="A0A843UR64"/>
<accession>A0A843UR64</accession>
<name>A0A843UR64_COLES</name>
<keyword evidence="2" id="KW-0472">Membrane</keyword>
<keyword evidence="2" id="KW-1133">Transmembrane helix</keyword>
<keyword evidence="4" id="KW-1185">Reference proteome</keyword>
<comment type="caution">
    <text evidence="3">The sequence shown here is derived from an EMBL/GenBank/DDBJ whole genome shotgun (WGS) entry which is preliminary data.</text>
</comment>
<feature type="transmembrane region" description="Helical" evidence="2">
    <location>
        <begin position="209"/>
        <end position="234"/>
    </location>
</feature>
<dbReference type="Proteomes" id="UP000652761">
    <property type="component" value="Unassembled WGS sequence"/>
</dbReference>
<sequence>MFWTKACCVFDGGGAFGRAGDRFPTPHEQIHMLQPAMHRIAAVHSWASSRMAQPLPSTPPRQPLHLLLAYIALPQQLHHCHLSTIGLLAPHLQPSWPPKPAHTLSKAPVFSKAPHRSNTRAPLPQIAINFTQSSLCHTELQLCCVEELCTQLASSCTNQQPCTASSFFMKLPVDEGYGGRWDSPGLVVEVDWELEGGLVVGYGQFLGTAMAVVVAVVEGVVGAAAFVAVAAFVFSNKSSSNDSGVDTTPVVSTQSMHPAPCKEKKYPVVSTQKACVSRPCPSQ</sequence>
<proteinExistence type="predicted"/>
<gene>
    <name evidence="3" type="ORF">Taro_018603</name>
</gene>
<reference evidence="3" key="1">
    <citation type="submission" date="2017-07" db="EMBL/GenBank/DDBJ databases">
        <title>Taro Niue Genome Assembly and Annotation.</title>
        <authorList>
            <person name="Atibalentja N."/>
            <person name="Keating K."/>
            <person name="Fields C.J."/>
        </authorList>
    </citation>
    <scope>NUCLEOTIDE SEQUENCE</scope>
    <source>
        <strain evidence="3">Niue_2</strain>
        <tissue evidence="3">Leaf</tissue>
    </source>
</reference>
<evidence type="ECO:0000256" key="1">
    <source>
        <dbReference type="SAM" id="MobiDB-lite"/>
    </source>
</evidence>
<organism evidence="3 4">
    <name type="scientific">Colocasia esculenta</name>
    <name type="common">Wild taro</name>
    <name type="synonym">Arum esculentum</name>
    <dbReference type="NCBI Taxonomy" id="4460"/>
    <lineage>
        <taxon>Eukaryota</taxon>
        <taxon>Viridiplantae</taxon>
        <taxon>Streptophyta</taxon>
        <taxon>Embryophyta</taxon>
        <taxon>Tracheophyta</taxon>
        <taxon>Spermatophyta</taxon>
        <taxon>Magnoliopsida</taxon>
        <taxon>Liliopsida</taxon>
        <taxon>Araceae</taxon>
        <taxon>Aroideae</taxon>
        <taxon>Colocasieae</taxon>
        <taxon>Colocasia</taxon>
    </lineage>
</organism>
<protein>
    <submittedName>
        <fullName evidence="3">Uncharacterized protein</fullName>
    </submittedName>
</protein>
<evidence type="ECO:0000313" key="3">
    <source>
        <dbReference type="EMBL" id="MQL86075.1"/>
    </source>
</evidence>